<dbReference type="AlphaFoldDB" id="A0A128F403"/>
<keyword evidence="2" id="KW-1185">Reference proteome</keyword>
<proteinExistence type="predicted"/>
<dbReference type="InterPro" id="IPR029068">
    <property type="entry name" value="Glyas_Bleomycin-R_OHBP_Dase"/>
</dbReference>
<sequence>MKVHYLEIVTTDAESVCKAYEATNKITFSEPEPLLGGARTSVLADGTMVGVRGQLRENETPVVRPYWLVEDIEKAIADVEANGAEVAVPPMEIPGKGKFAIYILSSVEHGFWQI</sequence>
<dbReference type="RefSeq" id="WP_062663687.1">
    <property type="nucleotide sequence ID" value="NZ_FIZX01000002.1"/>
</dbReference>
<name>A0A128F403_9GAMM</name>
<reference evidence="2" key="1">
    <citation type="submission" date="2016-02" db="EMBL/GenBank/DDBJ databases">
        <authorList>
            <person name="Rodrigo-Torres Lidia"/>
            <person name="Arahal R.David."/>
        </authorList>
    </citation>
    <scope>NUCLEOTIDE SEQUENCE [LARGE SCALE GENOMIC DNA]</scope>
    <source>
        <strain evidence="2">CECT 9029</strain>
    </source>
</reference>
<evidence type="ECO:0008006" key="3">
    <source>
        <dbReference type="Google" id="ProtNLM"/>
    </source>
</evidence>
<dbReference type="SUPFAM" id="SSF54593">
    <property type="entry name" value="Glyoxalase/Bleomycin resistance protein/Dihydroxybiphenyl dioxygenase"/>
    <property type="match status" value="1"/>
</dbReference>
<dbReference type="OrthoDB" id="9793039at2"/>
<evidence type="ECO:0000313" key="2">
    <source>
        <dbReference type="Proteomes" id="UP000071641"/>
    </source>
</evidence>
<dbReference type="EMBL" id="FIZX01000002">
    <property type="protein sequence ID" value="CZF81489.1"/>
    <property type="molecule type" value="Genomic_DNA"/>
</dbReference>
<dbReference type="STRING" id="1796497.GCE9029_02640"/>
<dbReference type="Proteomes" id="UP000071641">
    <property type="component" value="Unassembled WGS sequence"/>
</dbReference>
<organism evidence="1 2">
    <name type="scientific">Grimontia celer</name>
    <dbReference type="NCBI Taxonomy" id="1796497"/>
    <lineage>
        <taxon>Bacteria</taxon>
        <taxon>Pseudomonadati</taxon>
        <taxon>Pseudomonadota</taxon>
        <taxon>Gammaproteobacteria</taxon>
        <taxon>Vibrionales</taxon>
        <taxon>Vibrionaceae</taxon>
        <taxon>Grimontia</taxon>
    </lineage>
</organism>
<dbReference type="Gene3D" id="3.10.180.10">
    <property type="entry name" value="2,3-Dihydroxybiphenyl 1,2-Dioxygenase, domain 1"/>
    <property type="match status" value="1"/>
</dbReference>
<protein>
    <recommendedName>
        <fullName evidence="3">Hydroxylase</fullName>
    </recommendedName>
</protein>
<evidence type="ECO:0000313" key="1">
    <source>
        <dbReference type="EMBL" id="CZF81489.1"/>
    </source>
</evidence>
<accession>A0A128F403</accession>
<gene>
    <name evidence="1" type="ORF">GCE9029_02640</name>
</gene>